<accession>A0ABW7KXH5</accession>
<dbReference type="RefSeq" id="WP_395128344.1">
    <property type="nucleotide sequence ID" value="NZ_JBIMPM010000001.1"/>
</dbReference>
<evidence type="ECO:0000256" key="1">
    <source>
        <dbReference type="SAM" id="MobiDB-lite"/>
    </source>
</evidence>
<name>A0ABW7KXH5_9BURK</name>
<dbReference type="EMBL" id="JBIMPM010000001">
    <property type="protein sequence ID" value="MFH5249626.1"/>
    <property type="molecule type" value="Genomic_DNA"/>
</dbReference>
<dbReference type="Pfam" id="PF05488">
    <property type="entry name" value="PAAR_motif"/>
    <property type="match status" value="1"/>
</dbReference>
<proteinExistence type="predicted"/>
<sequence length="89" mass="9693">MKGDKTTSDGTVLGGDANDRIGDREQAYERDEVWCPTCQSMGFIVCDGPRLSMKDPNGREGALSDDLCVCKCDPPPRLLPSQRLSCVDV</sequence>
<comment type="caution">
    <text evidence="2">The sequence shown here is derived from an EMBL/GenBank/DDBJ whole genome shotgun (WGS) entry which is preliminary data.</text>
</comment>
<protein>
    <submittedName>
        <fullName evidence="2">PAAR domain-containing protein</fullName>
    </submittedName>
</protein>
<evidence type="ECO:0000313" key="2">
    <source>
        <dbReference type="EMBL" id="MFH5249626.1"/>
    </source>
</evidence>
<dbReference type="InterPro" id="IPR008727">
    <property type="entry name" value="PAAR_motif"/>
</dbReference>
<dbReference type="CDD" id="cd14744">
    <property type="entry name" value="PAAR_CT_2"/>
    <property type="match status" value="1"/>
</dbReference>
<keyword evidence="3" id="KW-1185">Reference proteome</keyword>
<organism evidence="2 3">
    <name type="scientific">Burkholderia semiarida</name>
    <dbReference type="NCBI Taxonomy" id="2843303"/>
    <lineage>
        <taxon>Bacteria</taxon>
        <taxon>Pseudomonadati</taxon>
        <taxon>Pseudomonadota</taxon>
        <taxon>Betaproteobacteria</taxon>
        <taxon>Burkholderiales</taxon>
        <taxon>Burkholderiaceae</taxon>
        <taxon>Burkholderia</taxon>
        <taxon>Burkholderia cepacia complex</taxon>
    </lineage>
</organism>
<dbReference type="Proteomes" id="UP001609186">
    <property type="component" value="Unassembled WGS sequence"/>
</dbReference>
<gene>
    <name evidence="2" type="ORF">ACGTRS_00100</name>
</gene>
<evidence type="ECO:0000313" key="3">
    <source>
        <dbReference type="Proteomes" id="UP001609186"/>
    </source>
</evidence>
<reference evidence="2 3" key="1">
    <citation type="submission" date="2024-10" db="EMBL/GenBank/DDBJ databases">
        <title>Burkholderia semiarida in Mexico.</title>
        <authorList>
            <person name="Estrada P."/>
        </authorList>
    </citation>
    <scope>NUCLEOTIDE SEQUENCE [LARGE SCALE GENOMIC DNA]</scope>
    <source>
        <strain evidence="2 3">CLM7-1</strain>
    </source>
</reference>
<feature type="region of interest" description="Disordered" evidence="1">
    <location>
        <begin position="1"/>
        <end position="23"/>
    </location>
</feature>